<evidence type="ECO:0000256" key="9">
    <source>
        <dbReference type="ARBA" id="ARBA00022833"/>
    </source>
</evidence>
<dbReference type="CDD" id="cd00844">
    <property type="entry name" value="MPP_Dbr1_N"/>
    <property type="match status" value="1"/>
</dbReference>
<evidence type="ECO:0000256" key="3">
    <source>
        <dbReference type="ARBA" id="ARBA00001954"/>
    </source>
</evidence>
<dbReference type="Pfam" id="PF05011">
    <property type="entry name" value="DBR1"/>
    <property type="match status" value="1"/>
</dbReference>
<dbReference type="FunFam" id="3.60.21.10:FF:000035">
    <property type="entry name" value="Lariat debranching enzyme"/>
    <property type="match status" value="1"/>
</dbReference>
<feature type="non-terminal residue" evidence="14">
    <location>
        <position position="525"/>
    </location>
</feature>
<accession>A0A9N9JG94</accession>
<feature type="domain" description="Lariat debranching enzyme C-terminal" evidence="13">
    <location>
        <begin position="334"/>
        <end position="471"/>
    </location>
</feature>
<evidence type="ECO:0000313" key="15">
    <source>
        <dbReference type="Proteomes" id="UP000789405"/>
    </source>
</evidence>
<evidence type="ECO:0000256" key="11">
    <source>
        <dbReference type="ARBA" id="ARBA00023211"/>
    </source>
</evidence>
<keyword evidence="8" id="KW-0378">Hydrolase</keyword>
<dbReference type="OrthoDB" id="407609at2759"/>
<keyword evidence="9" id="KW-0862">Zinc</keyword>
<dbReference type="EMBL" id="CAJVPY010021653">
    <property type="protein sequence ID" value="CAG8780384.1"/>
    <property type="molecule type" value="Genomic_DNA"/>
</dbReference>
<evidence type="ECO:0000256" key="7">
    <source>
        <dbReference type="ARBA" id="ARBA00022723"/>
    </source>
</evidence>
<dbReference type="InterPro" id="IPR004843">
    <property type="entry name" value="Calcineurin-like_PHP"/>
</dbReference>
<comment type="subcellular location">
    <subcellularLocation>
        <location evidence="4">Nucleus</location>
    </subcellularLocation>
</comment>
<dbReference type="GO" id="GO:0000398">
    <property type="term" value="P:mRNA splicing, via spliceosome"/>
    <property type="evidence" value="ECO:0007669"/>
    <property type="project" value="TreeGrafter"/>
</dbReference>
<organism evidence="14 15">
    <name type="scientific">Dentiscutata erythropus</name>
    <dbReference type="NCBI Taxonomy" id="1348616"/>
    <lineage>
        <taxon>Eukaryota</taxon>
        <taxon>Fungi</taxon>
        <taxon>Fungi incertae sedis</taxon>
        <taxon>Mucoromycota</taxon>
        <taxon>Glomeromycotina</taxon>
        <taxon>Glomeromycetes</taxon>
        <taxon>Diversisporales</taxon>
        <taxon>Gigasporaceae</taxon>
        <taxon>Dentiscutata</taxon>
    </lineage>
</organism>
<dbReference type="InterPro" id="IPR029052">
    <property type="entry name" value="Metallo-depent_PP-like"/>
</dbReference>
<dbReference type="PANTHER" id="PTHR12849:SF0">
    <property type="entry name" value="LARIAT DEBRANCHING ENZYME"/>
    <property type="match status" value="1"/>
</dbReference>
<proteinExistence type="inferred from homology"/>
<dbReference type="GO" id="GO:0008419">
    <property type="term" value="F:RNA lariat debranching enzyme activity"/>
    <property type="evidence" value="ECO:0007669"/>
    <property type="project" value="TreeGrafter"/>
</dbReference>
<comment type="cofactor">
    <cofactor evidence="2">
        <name>Zn(2+)</name>
        <dbReference type="ChEBI" id="CHEBI:29105"/>
    </cofactor>
</comment>
<sequence length="525" mass="60135">IAIEGCCHNQLELIYKTIDYIEKEKNIKIDLLLICGDVQTIRNRTDLDSTSMPDHYKELGTFYKYYSGELKAPIPTIFIGGNHEASNYLWELYYGGWVCENVYYLGCSGVVNFGGLRIGGLSGIYKQRDYGLGHFETFPYTNDTIRSIYHVRRYEMFKLNMIRQPIDILLSHDWPEDITRFGDENRLKRIKQHLAPDIERVRLGNPYCGLLLHKLKPRYWFAAHLHVKFAALIPHNVPQTETAPNPDEIPISLDEIPISLDEVVIDQNEVDDPDPDELPSFIDDIDNANDVIETDEIQIIESEETPIANDITAELPLNLEDLEEFVTSSIPSSIPSNTQSSFTRFLSLDKCLPGREFLQILDFPEANGPLEFSYDEEWLAITKATHQFFSVTQKQVPLPTESEMRDTLDTSQEWVRNNILQRDSGLLIPKNFLPTAPAHNSSNLQECNLSVPFLNPQTVAFTQMLEIENKINPDGQTVAFTQMLEIENKINPDGQTRGHWGRQWVRYFGNIFRLASGLIPAQIHI</sequence>
<keyword evidence="7" id="KW-0479">Metal-binding</keyword>
<dbReference type="PANTHER" id="PTHR12849">
    <property type="entry name" value="RNA LARIAT DEBRANCHING ENZYME"/>
    <property type="match status" value="1"/>
</dbReference>
<dbReference type="Proteomes" id="UP000789405">
    <property type="component" value="Unassembled WGS sequence"/>
</dbReference>
<dbReference type="AlphaFoldDB" id="A0A9N9JG94"/>
<evidence type="ECO:0000256" key="6">
    <source>
        <dbReference type="ARBA" id="ARBA00022664"/>
    </source>
</evidence>
<protein>
    <submittedName>
        <fullName evidence="14">12065_t:CDS:1</fullName>
    </submittedName>
</protein>
<evidence type="ECO:0000259" key="13">
    <source>
        <dbReference type="SMART" id="SM01124"/>
    </source>
</evidence>
<reference evidence="14" key="1">
    <citation type="submission" date="2021-06" db="EMBL/GenBank/DDBJ databases">
        <authorList>
            <person name="Kallberg Y."/>
            <person name="Tangrot J."/>
            <person name="Rosling A."/>
        </authorList>
    </citation>
    <scope>NUCLEOTIDE SEQUENCE</scope>
    <source>
        <strain evidence="14">MA453B</strain>
    </source>
</reference>
<evidence type="ECO:0000313" key="14">
    <source>
        <dbReference type="EMBL" id="CAG8780384.1"/>
    </source>
</evidence>
<dbReference type="GO" id="GO:0046872">
    <property type="term" value="F:metal ion binding"/>
    <property type="evidence" value="ECO:0007669"/>
    <property type="project" value="UniProtKB-KW"/>
</dbReference>
<dbReference type="InterPro" id="IPR007708">
    <property type="entry name" value="DBR1_C"/>
</dbReference>
<gene>
    <name evidence="14" type="ORF">DERYTH_LOCUS19577</name>
</gene>
<dbReference type="Gene3D" id="3.60.21.10">
    <property type="match status" value="1"/>
</dbReference>
<keyword evidence="6" id="KW-0507">mRNA processing</keyword>
<comment type="similarity">
    <text evidence="5">Belongs to the lariat debranching enzyme family.</text>
</comment>
<dbReference type="InterPro" id="IPR041816">
    <property type="entry name" value="Dbr1_N"/>
</dbReference>
<dbReference type="SUPFAM" id="SSF56300">
    <property type="entry name" value="Metallo-dependent phosphatases"/>
    <property type="match status" value="1"/>
</dbReference>
<dbReference type="Pfam" id="PF00149">
    <property type="entry name" value="Metallophos"/>
    <property type="match status" value="1"/>
</dbReference>
<keyword evidence="12" id="KW-0539">Nucleus</keyword>
<dbReference type="GO" id="GO:0005634">
    <property type="term" value="C:nucleus"/>
    <property type="evidence" value="ECO:0007669"/>
    <property type="project" value="UniProtKB-SubCell"/>
</dbReference>
<evidence type="ECO:0000256" key="12">
    <source>
        <dbReference type="ARBA" id="ARBA00023242"/>
    </source>
</evidence>
<comment type="cofactor">
    <cofactor evidence="1">
        <name>Mn(2+)</name>
        <dbReference type="ChEBI" id="CHEBI:29035"/>
    </cofactor>
</comment>
<evidence type="ECO:0000256" key="2">
    <source>
        <dbReference type="ARBA" id="ARBA00001947"/>
    </source>
</evidence>
<evidence type="ECO:0000256" key="4">
    <source>
        <dbReference type="ARBA" id="ARBA00004123"/>
    </source>
</evidence>
<name>A0A9N9JG94_9GLOM</name>
<evidence type="ECO:0000256" key="10">
    <source>
        <dbReference type="ARBA" id="ARBA00023004"/>
    </source>
</evidence>
<comment type="cofactor">
    <cofactor evidence="3">
        <name>Fe(2+)</name>
        <dbReference type="ChEBI" id="CHEBI:29033"/>
    </cofactor>
</comment>
<evidence type="ECO:0000256" key="5">
    <source>
        <dbReference type="ARBA" id="ARBA00006045"/>
    </source>
</evidence>
<dbReference type="SMART" id="SM01124">
    <property type="entry name" value="DBR1"/>
    <property type="match status" value="1"/>
</dbReference>
<keyword evidence="15" id="KW-1185">Reference proteome</keyword>
<keyword evidence="11" id="KW-0464">Manganese</keyword>
<keyword evidence="10" id="KW-0408">Iron</keyword>
<evidence type="ECO:0000256" key="8">
    <source>
        <dbReference type="ARBA" id="ARBA00022801"/>
    </source>
</evidence>
<evidence type="ECO:0000256" key="1">
    <source>
        <dbReference type="ARBA" id="ARBA00001936"/>
    </source>
</evidence>
<comment type="caution">
    <text evidence="14">The sequence shown here is derived from an EMBL/GenBank/DDBJ whole genome shotgun (WGS) entry which is preliminary data.</text>
</comment>